<comment type="caution">
    <text evidence="1">The sequence shown here is derived from an EMBL/GenBank/DDBJ whole genome shotgun (WGS) entry which is preliminary data.</text>
</comment>
<protein>
    <submittedName>
        <fullName evidence="1">Uncharacterized protein</fullName>
    </submittedName>
</protein>
<dbReference type="Proteomes" id="UP000324222">
    <property type="component" value="Unassembled WGS sequence"/>
</dbReference>
<keyword evidence="2" id="KW-1185">Reference proteome</keyword>
<accession>A0A5B7I7I4</accession>
<name>A0A5B7I7I4_PORTR</name>
<reference evidence="1 2" key="1">
    <citation type="submission" date="2019-05" db="EMBL/GenBank/DDBJ databases">
        <title>Another draft genome of Portunus trituberculatus and its Hox gene families provides insights of decapod evolution.</title>
        <authorList>
            <person name="Jeong J.-H."/>
            <person name="Song I."/>
            <person name="Kim S."/>
            <person name="Choi T."/>
            <person name="Kim D."/>
            <person name="Ryu S."/>
            <person name="Kim W."/>
        </authorList>
    </citation>
    <scope>NUCLEOTIDE SEQUENCE [LARGE SCALE GENOMIC DNA]</scope>
    <source>
        <tissue evidence="1">Muscle</tissue>
    </source>
</reference>
<evidence type="ECO:0000313" key="1">
    <source>
        <dbReference type="EMBL" id="MPC76734.1"/>
    </source>
</evidence>
<evidence type="ECO:0000313" key="2">
    <source>
        <dbReference type="Proteomes" id="UP000324222"/>
    </source>
</evidence>
<organism evidence="1 2">
    <name type="scientific">Portunus trituberculatus</name>
    <name type="common">Swimming crab</name>
    <name type="synonym">Neptunus trituberculatus</name>
    <dbReference type="NCBI Taxonomy" id="210409"/>
    <lineage>
        <taxon>Eukaryota</taxon>
        <taxon>Metazoa</taxon>
        <taxon>Ecdysozoa</taxon>
        <taxon>Arthropoda</taxon>
        <taxon>Crustacea</taxon>
        <taxon>Multicrustacea</taxon>
        <taxon>Malacostraca</taxon>
        <taxon>Eumalacostraca</taxon>
        <taxon>Eucarida</taxon>
        <taxon>Decapoda</taxon>
        <taxon>Pleocyemata</taxon>
        <taxon>Brachyura</taxon>
        <taxon>Eubrachyura</taxon>
        <taxon>Portunoidea</taxon>
        <taxon>Portunidae</taxon>
        <taxon>Portuninae</taxon>
        <taxon>Portunus</taxon>
    </lineage>
</organism>
<gene>
    <name evidence="1" type="ORF">E2C01_071162</name>
</gene>
<sequence length="130" mass="14476">MCGKLSGITGRWVYADGNRRWESKHPRKWTCNEGVNGLWRITSGCMKVIKGFAKSFFLALLLLPPPLKLTLSALPLPVRLVNPTPRQRYFTCSSSHSQLSTTTTTTTVCSTNACMIGHTDRQMDNSLLTT</sequence>
<dbReference type="EMBL" id="VSRR010044087">
    <property type="protein sequence ID" value="MPC76734.1"/>
    <property type="molecule type" value="Genomic_DNA"/>
</dbReference>
<proteinExistence type="predicted"/>
<dbReference type="AlphaFoldDB" id="A0A5B7I7I4"/>